<dbReference type="EMBL" id="SLWX01000005">
    <property type="protein sequence ID" value="TCO76263.1"/>
    <property type="molecule type" value="Genomic_DNA"/>
</dbReference>
<proteinExistence type="predicted"/>
<keyword evidence="2 5" id="KW-0812">Transmembrane</keyword>
<dbReference type="InterPro" id="IPR007016">
    <property type="entry name" value="O-antigen_ligase-rel_domated"/>
</dbReference>
<feature type="transmembrane region" description="Helical" evidence="5">
    <location>
        <begin position="379"/>
        <end position="399"/>
    </location>
</feature>
<feature type="transmembrane region" description="Helical" evidence="5">
    <location>
        <begin position="153"/>
        <end position="172"/>
    </location>
</feature>
<keyword evidence="7" id="KW-0436">Ligase</keyword>
<evidence type="ECO:0000259" key="6">
    <source>
        <dbReference type="Pfam" id="PF04932"/>
    </source>
</evidence>
<dbReference type="OrthoDB" id="8667028at2"/>
<comment type="subcellular location">
    <subcellularLocation>
        <location evidence="1">Membrane</location>
        <topology evidence="1">Multi-pass membrane protein</topology>
    </subcellularLocation>
</comment>
<evidence type="ECO:0000256" key="5">
    <source>
        <dbReference type="SAM" id="Phobius"/>
    </source>
</evidence>
<feature type="transmembrane region" description="Helical" evidence="5">
    <location>
        <begin position="347"/>
        <end position="367"/>
    </location>
</feature>
<reference evidence="7 8" key="1">
    <citation type="submission" date="2019-03" db="EMBL/GenBank/DDBJ databases">
        <title>Genomic Encyclopedia of Type Strains, Phase IV (KMG-IV): sequencing the most valuable type-strain genomes for metagenomic binning, comparative biology and taxonomic classification.</title>
        <authorList>
            <person name="Goeker M."/>
        </authorList>
    </citation>
    <scope>NUCLEOTIDE SEQUENCE [LARGE SCALE GENOMIC DNA]</scope>
    <source>
        <strain evidence="7 8">DSM 23344</strain>
    </source>
</reference>
<feature type="transmembrane region" description="Helical" evidence="5">
    <location>
        <begin position="115"/>
        <end position="133"/>
    </location>
</feature>
<name>A0A4R2KR82_9GAMM</name>
<dbReference type="InterPro" id="IPR051533">
    <property type="entry name" value="WaaL-like"/>
</dbReference>
<keyword evidence="8" id="KW-1185">Reference proteome</keyword>
<sequence>MIQRLSRAATQDSGSIGLYLFAFTAFSQRALAVIGCLLMLYALWRDRRAAWPQLRQAPLFWCTAALAAYTVARTVLAVANDPGNAALHAKDAARILYLCAFVAVAWALRGDHRRILRFLVTAAAGFVIARLWHFDWQFDYPQPWWQMRLGLGLETIGLGYYAGTLLIGLLLFAPRVLAHAHGPWGLAGTALLLTVGVAASLQWVILSQSRAAWLGLLPLAALAALFALRSSWQRGGLPALARMSAPLVLLLVIAGLNAPNLIQRLSEEQHTIGFLLSGNLDAISSADERGWEHSIGTRIQMLEAGYRQWLEAPLLGAGPAASKLTLLASDDRVLQQYNDYHNVALDLLVRLGMAGLLLFLFCVKYTLSSGWQAWRRGQLPADTALFLAGALCLLLASSLSNFRLLNFDFRYWLFIVTAPLTTFAICGSGARNSPRG</sequence>
<gene>
    <name evidence="7" type="ORF">EV688_105226</name>
</gene>
<dbReference type="Pfam" id="PF04932">
    <property type="entry name" value="Wzy_C"/>
    <property type="match status" value="1"/>
</dbReference>
<dbReference type="PANTHER" id="PTHR37422:SF23">
    <property type="entry name" value="TEICHURONIC ACID BIOSYNTHESIS PROTEIN TUAE"/>
    <property type="match status" value="1"/>
</dbReference>
<dbReference type="Proteomes" id="UP000294980">
    <property type="component" value="Unassembled WGS sequence"/>
</dbReference>
<dbReference type="GO" id="GO:0016020">
    <property type="term" value="C:membrane"/>
    <property type="evidence" value="ECO:0007669"/>
    <property type="project" value="UniProtKB-SubCell"/>
</dbReference>
<evidence type="ECO:0000313" key="8">
    <source>
        <dbReference type="Proteomes" id="UP000294980"/>
    </source>
</evidence>
<evidence type="ECO:0000256" key="2">
    <source>
        <dbReference type="ARBA" id="ARBA00022692"/>
    </source>
</evidence>
<feature type="domain" description="O-antigen ligase-related" evidence="6">
    <location>
        <begin position="199"/>
        <end position="360"/>
    </location>
</feature>
<comment type="caution">
    <text evidence="7">The sequence shown here is derived from an EMBL/GenBank/DDBJ whole genome shotgun (WGS) entry which is preliminary data.</text>
</comment>
<feature type="transmembrane region" description="Helical" evidence="5">
    <location>
        <begin position="20"/>
        <end position="44"/>
    </location>
</feature>
<accession>A0A4R2KR82</accession>
<feature type="transmembrane region" description="Helical" evidence="5">
    <location>
        <begin position="184"/>
        <end position="205"/>
    </location>
</feature>
<organism evidence="7 8">
    <name type="scientific">Chromatocurvus halotolerans</name>
    <dbReference type="NCBI Taxonomy" id="1132028"/>
    <lineage>
        <taxon>Bacteria</taxon>
        <taxon>Pseudomonadati</taxon>
        <taxon>Pseudomonadota</taxon>
        <taxon>Gammaproteobacteria</taxon>
        <taxon>Cellvibrionales</taxon>
        <taxon>Halieaceae</taxon>
        <taxon>Chromatocurvus</taxon>
    </lineage>
</organism>
<keyword evidence="3 5" id="KW-1133">Transmembrane helix</keyword>
<evidence type="ECO:0000256" key="3">
    <source>
        <dbReference type="ARBA" id="ARBA00022989"/>
    </source>
</evidence>
<evidence type="ECO:0000256" key="4">
    <source>
        <dbReference type="ARBA" id="ARBA00023136"/>
    </source>
</evidence>
<feature type="transmembrane region" description="Helical" evidence="5">
    <location>
        <begin position="211"/>
        <end position="228"/>
    </location>
</feature>
<dbReference type="PANTHER" id="PTHR37422">
    <property type="entry name" value="TEICHURONIC ACID BIOSYNTHESIS PROTEIN TUAE"/>
    <property type="match status" value="1"/>
</dbReference>
<evidence type="ECO:0000313" key="7">
    <source>
        <dbReference type="EMBL" id="TCO76263.1"/>
    </source>
</evidence>
<dbReference type="RefSeq" id="WP_117315350.1">
    <property type="nucleotide sequence ID" value="NZ_QQSW01000003.1"/>
</dbReference>
<keyword evidence="4 5" id="KW-0472">Membrane</keyword>
<feature type="transmembrane region" description="Helical" evidence="5">
    <location>
        <begin position="56"/>
        <end position="72"/>
    </location>
</feature>
<feature type="transmembrane region" description="Helical" evidence="5">
    <location>
        <begin position="411"/>
        <end position="430"/>
    </location>
</feature>
<feature type="transmembrane region" description="Helical" evidence="5">
    <location>
        <begin position="92"/>
        <end position="108"/>
    </location>
</feature>
<dbReference type="AlphaFoldDB" id="A0A4R2KR82"/>
<dbReference type="GO" id="GO:0016874">
    <property type="term" value="F:ligase activity"/>
    <property type="evidence" value="ECO:0007669"/>
    <property type="project" value="UniProtKB-KW"/>
</dbReference>
<evidence type="ECO:0000256" key="1">
    <source>
        <dbReference type="ARBA" id="ARBA00004141"/>
    </source>
</evidence>
<protein>
    <submittedName>
        <fullName evidence="7">O-antigen ligase</fullName>
    </submittedName>
</protein>